<feature type="compositionally biased region" description="Acidic residues" evidence="1">
    <location>
        <begin position="302"/>
        <end position="321"/>
    </location>
</feature>
<evidence type="ECO:0000313" key="2">
    <source>
        <dbReference type="EMBL" id="OEU15486.1"/>
    </source>
</evidence>
<proteinExistence type="predicted"/>
<sequence>MAGSFDEVSQDAYSKIVEALSKDMPLIFHGSGDVVPSEINRESTRIVAELTANYISNLVAAAVDSQEILNDGQRPPLPPPPLVSKEKRRKPPLPSKYEWPPSLLASNGAKGKAAGSKKKKAITAAAGAAAIAAATTSIKEAPVKRNIASNIKPGVVNNNKFGEKKKRKRRDVDYWDEPLPEPKIKNKSEQASMEEGIVYEGVPIEDWVGVAGVDFFEDSRIRKAHVALPTAIGAQCFIFPVCHDKHLYGKILEIQATRRSMEPLLQDSVVMNVIRNEGLLQGSGALRKRTRFSNPLKKDGGDTQEDEDDEPETTDYLEDEDSGRPIWPGLDELLPMHTTMDF</sequence>
<evidence type="ECO:0000313" key="3">
    <source>
        <dbReference type="Proteomes" id="UP000095751"/>
    </source>
</evidence>
<feature type="region of interest" description="Disordered" evidence="1">
    <location>
        <begin position="291"/>
        <end position="328"/>
    </location>
</feature>
<gene>
    <name evidence="2" type="ORF">FRACYDRAFT_240176</name>
</gene>
<dbReference type="AlphaFoldDB" id="A0A1E7FBG3"/>
<feature type="region of interest" description="Disordered" evidence="1">
    <location>
        <begin position="69"/>
        <end position="112"/>
    </location>
</feature>
<organism evidence="2 3">
    <name type="scientific">Fragilariopsis cylindrus CCMP1102</name>
    <dbReference type="NCBI Taxonomy" id="635003"/>
    <lineage>
        <taxon>Eukaryota</taxon>
        <taxon>Sar</taxon>
        <taxon>Stramenopiles</taxon>
        <taxon>Ochrophyta</taxon>
        <taxon>Bacillariophyta</taxon>
        <taxon>Bacillariophyceae</taxon>
        <taxon>Bacillariophycidae</taxon>
        <taxon>Bacillariales</taxon>
        <taxon>Bacillariaceae</taxon>
        <taxon>Fragilariopsis</taxon>
    </lineage>
</organism>
<evidence type="ECO:0000256" key="1">
    <source>
        <dbReference type="SAM" id="MobiDB-lite"/>
    </source>
</evidence>
<protein>
    <submittedName>
        <fullName evidence="2">Uncharacterized protein</fullName>
    </submittedName>
</protein>
<name>A0A1E7FBG3_9STRA</name>
<reference evidence="2 3" key="1">
    <citation type="submission" date="2016-09" db="EMBL/GenBank/DDBJ databases">
        <title>Extensive genetic diversity and differential bi-allelic expression allows diatom success in the polar Southern Ocean.</title>
        <authorList>
            <consortium name="DOE Joint Genome Institute"/>
            <person name="Mock T."/>
            <person name="Otillar R.P."/>
            <person name="Strauss J."/>
            <person name="Dupont C."/>
            <person name="Frickenhaus S."/>
            <person name="Maumus F."/>
            <person name="Mcmullan M."/>
            <person name="Sanges R."/>
            <person name="Schmutz J."/>
            <person name="Toseland A."/>
            <person name="Valas R."/>
            <person name="Veluchamy A."/>
            <person name="Ward B.J."/>
            <person name="Allen A."/>
            <person name="Barry K."/>
            <person name="Falciatore A."/>
            <person name="Ferrante M."/>
            <person name="Fortunato A.E."/>
            <person name="Gloeckner G."/>
            <person name="Gruber A."/>
            <person name="Hipkin R."/>
            <person name="Janech M."/>
            <person name="Kroth P."/>
            <person name="Leese F."/>
            <person name="Lindquist E."/>
            <person name="Lyon B.R."/>
            <person name="Martin J."/>
            <person name="Mayer C."/>
            <person name="Parker M."/>
            <person name="Quesneville H."/>
            <person name="Raymond J."/>
            <person name="Uhlig C."/>
            <person name="Valentin K.U."/>
            <person name="Worden A.Z."/>
            <person name="Armbrust E.V."/>
            <person name="Bowler C."/>
            <person name="Green B."/>
            <person name="Moulton V."/>
            <person name="Van Oosterhout C."/>
            <person name="Grigoriev I."/>
        </authorList>
    </citation>
    <scope>NUCLEOTIDE SEQUENCE [LARGE SCALE GENOMIC DNA]</scope>
    <source>
        <strain evidence="2 3">CCMP1102</strain>
    </source>
</reference>
<dbReference type="EMBL" id="KV784359">
    <property type="protein sequence ID" value="OEU15486.1"/>
    <property type="molecule type" value="Genomic_DNA"/>
</dbReference>
<accession>A0A1E7FBG3</accession>
<dbReference type="Proteomes" id="UP000095751">
    <property type="component" value="Unassembled WGS sequence"/>
</dbReference>
<keyword evidence="3" id="KW-1185">Reference proteome</keyword>
<dbReference type="InParanoid" id="A0A1E7FBG3"/>
<dbReference type="KEGG" id="fcy:FRACYDRAFT_240176"/>
<dbReference type="OrthoDB" id="47674at2759"/>